<gene>
    <name evidence="3" type="ORF">Lupro_06220</name>
</gene>
<reference evidence="4" key="1">
    <citation type="submission" date="2015-12" db="EMBL/GenBank/DDBJ databases">
        <title>Complete genome sequence of Lutibacter profundus strain LP1.</title>
        <authorList>
            <person name="Wissuwa J."/>
            <person name="Le Moine Bauer S."/>
            <person name="Stokke R."/>
            <person name="Dahle H."/>
            <person name="Steen I.H."/>
        </authorList>
    </citation>
    <scope>NUCLEOTIDE SEQUENCE [LARGE SCALE GENOMIC DNA]</scope>
    <source>
        <strain evidence="4">LP1</strain>
    </source>
</reference>
<dbReference type="InterPro" id="IPR041682">
    <property type="entry name" value="AAA_14"/>
</dbReference>
<dbReference type="PANTHER" id="PTHR43566">
    <property type="entry name" value="CONSERVED PROTEIN"/>
    <property type="match status" value="1"/>
</dbReference>
<dbReference type="Proteomes" id="UP000059672">
    <property type="component" value="Chromosome"/>
</dbReference>
<dbReference type="KEGG" id="lut:Lupro_06220"/>
<feature type="domain" description="DUF4143" evidence="2">
    <location>
        <begin position="175"/>
        <end position="333"/>
    </location>
</feature>
<keyword evidence="4" id="KW-1185">Reference proteome</keyword>
<evidence type="ECO:0000313" key="3">
    <source>
        <dbReference type="EMBL" id="AMC10862.1"/>
    </source>
</evidence>
<dbReference type="Pfam" id="PF13635">
    <property type="entry name" value="DUF4143"/>
    <property type="match status" value="1"/>
</dbReference>
<dbReference type="RefSeq" id="WP_068207443.1">
    <property type="nucleotide sequence ID" value="NZ_CP013355.1"/>
</dbReference>
<feature type="domain" description="AAA" evidence="1">
    <location>
        <begin position="17"/>
        <end position="133"/>
    </location>
</feature>
<accession>A0A0X8G697</accession>
<dbReference type="OrthoDB" id="9778168at2"/>
<sequence length="388" mass="45200">MIRREAQTKLIQLAQSFKVVAVIGPRQSGKTTLVKAVFNKKEYLSLENLDTRNYAIEDPRGFLENLPNGAILDEIQRVPSLFSYLQEIIDNNTQKGLFILTGSNNFLLQENIAQTLAGRVGFITLLPFSVRELSKTKFSKQTDFDYILNGFYPPVYDQNINPSDWYPNYIRTYIERDVRQIKNINNLLIFEKFMQVLAGQTAQELNLNAISIDVGVNLKTIKSWIGILESSFVIYLLKAHHKNYKKTIVKRPKLYFYDVGLACSLLRINKPEHLENNPFKGALFETMVVIDLVKYYANKAIIPPLFYWRDKTGHEIDLIIDTYNKTIPIEIKFGKTFMSNWFKNINYWKKLSHENEAFVLYAGVQEQKRTNNNQVFNWKNNAFLEDYL</sequence>
<dbReference type="SUPFAM" id="SSF52540">
    <property type="entry name" value="P-loop containing nucleoside triphosphate hydrolases"/>
    <property type="match status" value="1"/>
</dbReference>
<organism evidence="3 4">
    <name type="scientific">Lutibacter profundi</name>
    <dbReference type="NCBI Taxonomy" id="1622118"/>
    <lineage>
        <taxon>Bacteria</taxon>
        <taxon>Pseudomonadati</taxon>
        <taxon>Bacteroidota</taxon>
        <taxon>Flavobacteriia</taxon>
        <taxon>Flavobacteriales</taxon>
        <taxon>Flavobacteriaceae</taxon>
        <taxon>Lutibacter</taxon>
    </lineage>
</organism>
<dbReference type="EMBL" id="CP013355">
    <property type="protein sequence ID" value="AMC10862.1"/>
    <property type="molecule type" value="Genomic_DNA"/>
</dbReference>
<evidence type="ECO:0000259" key="2">
    <source>
        <dbReference type="Pfam" id="PF13635"/>
    </source>
</evidence>
<evidence type="ECO:0000259" key="1">
    <source>
        <dbReference type="Pfam" id="PF13173"/>
    </source>
</evidence>
<dbReference type="Pfam" id="PF13173">
    <property type="entry name" value="AAA_14"/>
    <property type="match status" value="1"/>
</dbReference>
<dbReference type="InterPro" id="IPR025420">
    <property type="entry name" value="DUF4143"/>
</dbReference>
<proteinExistence type="predicted"/>
<protein>
    <submittedName>
        <fullName evidence="3">AAA family ATPase</fullName>
    </submittedName>
</protein>
<dbReference type="Gene3D" id="3.40.50.300">
    <property type="entry name" value="P-loop containing nucleotide triphosphate hydrolases"/>
    <property type="match status" value="1"/>
</dbReference>
<dbReference type="PANTHER" id="PTHR43566:SF2">
    <property type="entry name" value="DUF4143 DOMAIN-CONTAINING PROTEIN"/>
    <property type="match status" value="1"/>
</dbReference>
<dbReference type="AlphaFoldDB" id="A0A0X8G697"/>
<dbReference type="STRING" id="1622118.Lupro_06220"/>
<evidence type="ECO:0000313" key="4">
    <source>
        <dbReference type="Proteomes" id="UP000059672"/>
    </source>
</evidence>
<dbReference type="InterPro" id="IPR027417">
    <property type="entry name" value="P-loop_NTPase"/>
</dbReference>
<reference evidence="3 4" key="2">
    <citation type="journal article" date="2016" name="Int. J. Syst. Evol. Microbiol.">
        <title>Lutibacter profundi sp. nov., isolated from a deep-sea hydrothermal system on the Arctic Mid-Ocean Ridge and emended description of the genus Lutibacter.</title>
        <authorList>
            <person name="Le Moine Bauer S."/>
            <person name="Roalkvam I."/>
            <person name="Steen I.H."/>
            <person name="Dahle H."/>
        </authorList>
    </citation>
    <scope>NUCLEOTIDE SEQUENCE [LARGE SCALE GENOMIC DNA]</scope>
    <source>
        <strain evidence="3 4">LP1</strain>
    </source>
</reference>
<name>A0A0X8G697_9FLAO</name>